<dbReference type="InterPro" id="IPR000326">
    <property type="entry name" value="PAP2/HPO"/>
</dbReference>
<gene>
    <name evidence="1" type="ORF">GP475_11745</name>
</gene>
<organism evidence="1 2">
    <name type="scientific">Corynebacterium poyangense</name>
    <dbReference type="NCBI Taxonomy" id="2684405"/>
    <lineage>
        <taxon>Bacteria</taxon>
        <taxon>Bacillati</taxon>
        <taxon>Actinomycetota</taxon>
        <taxon>Actinomycetes</taxon>
        <taxon>Mycobacteriales</taxon>
        <taxon>Corynebacteriaceae</taxon>
        <taxon>Corynebacterium</taxon>
    </lineage>
</organism>
<dbReference type="SMART" id="SM00014">
    <property type="entry name" value="acidPPc"/>
    <property type="match status" value="1"/>
</dbReference>
<reference evidence="1 2" key="1">
    <citation type="submission" date="2019-12" db="EMBL/GenBank/DDBJ databases">
        <title>Corynebacterium sp. nov., isolated from feces of the Anser Albifrons in China.</title>
        <authorList>
            <person name="Liu Q."/>
        </authorList>
    </citation>
    <scope>NUCLEOTIDE SEQUENCE [LARGE SCALE GENOMIC DNA]</scope>
    <source>
        <strain evidence="1 2">4H37-19</strain>
    </source>
</reference>
<dbReference type="InterPro" id="IPR036938">
    <property type="entry name" value="PAP2/HPO_sf"/>
</dbReference>
<name>A0A7H0SRQ5_9CORY</name>
<dbReference type="EMBL" id="CP046884">
    <property type="protein sequence ID" value="QNQ91230.1"/>
    <property type="molecule type" value="Genomic_DNA"/>
</dbReference>
<dbReference type="KEGG" id="cpoy:GP475_11745"/>
<dbReference type="Gene3D" id="1.20.144.10">
    <property type="entry name" value="Phosphatidic acid phosphatase type 2/haloperoxidase"/>
    <property type="match status" value="1"/>
</dbReference>
<dbReference type="CDD" id="cd03392">
    <property type="entry name" value="PAP2_like_2"/>
    <property type="match status" value="1"/>
</dbReference>
<keyword evidence="2" id="KW-1185">Reference proteome</keyword>
<evidence type="ECO:0000313" key="1">
    <source>
        <dbReference type="EMBL" id="QNQ91230.1"/>
    </source>
</evidence>
<dbReference type="RefSeq" id="WP_187974541.1">
    <property type="nucleotide sequence ID" value="NZ_CP046884.1"/>
</dbReference>
<accession>A0A7H0SRQ5</accession>
<evidence type="ECO:0000313" key="2">
    <source>
        <dbReference type="Proteomes" id="UP000516320"/>
    </source>
</evidence>
<dbReference type="SUPFAM" id="SSF48317">
    <property type="entry name" value="Acid phosphatase/Vanadium-dependent haloperoxidase"/>
    <property type="match status" value="1"/>
</dbReference>
<dbReference type="AlphaFoldDB" id="A0A7H0SRQ5"/>
<dbReference type="PANTHER" id="PTHR14969">
    <property type="entry name" value="SPHINGOSINE-1-PHOSPHATE PHOSPHOHYDROLASE"/>
    <property type="match status" value="1"/>
</dbReference>
<protein>
    <submittedName>
        <fullName evidence="1">Phosphatase PAP2 family protein</fullName>
    </submittedName>
</protein>
<sequence>MDQMVWHLFIASRDHVPHVLSTLIIGWTDLFRPALTTLYALLITIYLGFRRSSWVLFPALCLLTSAMICEVLKRVIDRPRPPSAYHLVSETSASFPSGHATAVCSLAMVATLLCVRWRRLIVTLAWVNALGIMLSRLYVGVHWCTDVIAGAVLGVVCTFALWVLWQKLHSRFKIAKKT</sequence>
<dbReference type="PANTHER" id="PTHR14969:SF13">
    <property type="entry name" value="AT30094P"/>
    <property type="match status" value="1"/>
</dbReference>
<dbReference type="Proteomes" id="UP000516320">
    <property type="component" value="Chromosome"/>
</dbReference>
<dbReference type="Pfam" id="PF01569">
    <property type="entry name" value="PAP2"/>
    <property type="match status" value="1"/>
</dbReference>
<proteinExistence type="predicted"/>